<dbReference type="AlphaFoldDB" id="A0A7K1UK36"/>
<dbReference type="Proteomes" id="UP000460157">
    <property type="component" value="Unassembled WGS sequence"/>
</dbReference>
<evidence type="ECO:0000256" key="2">
    <source>
        <dbReference type="HAMAP-Rule" id="MF_01940"/>
    </source>
</evidence>
<feature type="short sequence motif" description="HXTX 1" evidence="2">
    <location>
        <begin position="50"/>
        <end position="53"/>
    </location>
</feature>
<keyword evidence="1 2" id="KW-0378">Hydrolase</keyword>
<reference evidence="3 4" key="1">
    <citation type="submission" date="2019-12" db="EMBL/GenBank/DDBJ databases">
        <title>Nesterenkonia muleiensis sp. nov., a novel actinobacterium isolated from sap of Populus euphratica.</title>
        <authorList>
            <person name="Wang R."/>
        </authorList>
    </citation>
    <scope>NUCLEOTIDE SEQUENCE [LARGE SCALE GENOMIC DNA]</scope>
    <source>
        <strain evidence="3 4">F10</strain>
    </source>
</reference>
<gene>
    <name evidence="3" type="primary">thpR</name>
    <name evidence="3" type="ORF">GNZ21_10520</name>
</gene>
<dbReference type="RefSeq" id="WP_157324072.1">
    <property type="nucleotide sequence ID" value="NZ_BMFX01000001.1"/>
</dbReference>
<dbReference type="OrthoDB" id="9787070at2"/>
<proteinExistence type="inferred from homology"/>
<dbReference type="HAMAP" id="MF_01940">
    <property type="entry name" value="RNA_CPDase"/>
    <property type="match status" value="1"/>
</dbReference>
<evidence type="ECO:0000313" key="3">
    <source>
        <dbReference type="EMBL" id="MVT26786.1"/>
    </source>
</evidence>
<comment type="catalytic activity">
    <reaction evidence="2">
        <text>a 3'-end 2',3'-cyclophospho-ribonucleotide-RNA + H2O = a 3'-end 2'-phospho-ribonucleotide-RNA + H(+)</text>
        <dbReference type="Rhea" id="RHEA:11828"/>
        <dbReference type="Rhea" id="RHEA-COMP:10464"/>
        <dbReference type="Rhea" id="RHEA-COMP:17353"/>
        <dbReference type="ChEBI" id="CHEBI:15377"/>
        <dbReference type="ChEBI" id="CHEBI:15378"/>
        <dbReference type="ChEBI" id="CHEBI:83064"/>
        <dbReference type="ChEBI" id="CHEBI:173113"/>
        <dbReference type="EC" id="3.1.4.58"/>
    </reaction>
</comment>
<evidence type="ECO:0000256" key="1">
    <source>
        <dbReference type="ARBA" id="ARBA00022801"/>
    </source>
</evidence>
<dbReference type="GO" id="GO:0008664">
    <property type="term" value="F:RNA 2',3'-cyclic 3'-phosphodiesterase activity"/>
    <property type="evidence" value="ECO:0007669"/>
    <property type="project" value="UniProtKB-EC"/>
</dbReference>
<dbReference type="PANTHER" id="PTHR35561:SF1">
    <property type="entry name" value="RNA 2',3'-CYCLIC PHOSPHODIESTERASE"/>
    <property type="match status" value="1"/>
</dbReference>
<organism evidence="3 4">
    <name type="scientific">Nesterenkonia alkaliphila</name>
    <dbReference type="NCBI Taxonomy" id="1463631"/>
    <lineage>
        <taxon>Bacteria</taxon>
        <taxon>Bacillati</taxon>
        <taxon>Actinomycetota</taxon>
        <taxon>Actinomycetes</taxon>
        <taxon>Micrococcales</taxon>
        <taxon>Micrococcaceae</taxon>
        <taxon>Nesterenkonia</taxon>
    </lineage>
</organism>
<dbReference type="Pfam" id="PF13563">
    <property type="entry name" value="2_5_RNA_ligase2"/>
    <property type="match status" value="1"/>
</dbReference>
<dbReference type="NCBIfam" id="TIGR02258">
    <property type="entry name" value="2_5_ligase"/>
    <property type="match status" value="1"/>
</dbReference>
<comment type="caution">
    <text evidence="3">The sequence shown here is derived from an EMBL/GenBank/DDBJ whole genome shotgun (WGS) entry which is preliminary data.</text>
</comment>
<dbReference type="Gene3D" id="3.90.1140.10">
    <property type="entry name" value="Cyclic phosphodiesterase"/>
    <property type="match status" value="1"/>
</dbReference>
<comment type="function">
    <text evidence="2">Hydrolyzes RNA 2',3'-cyclic phosphodiester to an RNA 2'-phosphomonoester.</text>
</comment>
<protein>
    <recommendedName>
        <fullName evidence="2">RNA 2',3'-cyclic phosphodiesterase</fullName>
        <shortName evidence="2">RNA 2',3'-CPDase</shortName>
        <ecNumber evidence="2">3.1.4.58</ecNumber>
    </recommendedName>
</protein>
<comment type="similarity">
    <text evidence="2">Belongs to the 2H phosphoesterase superfamily. ThpR family.</text>
</comment>
<dbReference type="InterPro" id="IPR009097">
    <property type="entry name" value="Cyclic_Pdiesterase"/>
</dbReference>
<accession>A0A7K1UK36</accession>
<sequence length="209" mass="22702">MRLFVGLFPPEHVSDHLSAAVESVNNDAATGEITGRGRPALRWVAPEDRHITLAFYGEVPAGAVEDLSSHLQAELHDTAPIALRLRGAGVFTGRTLWAGVQEQAAAEHSNGASPLINLMRRVEEVGAGYARNPGLPAARERRRAHLTLARTRDRRRGEEQLRRRAEALAVYEGPVWTADTAHLVLSELGGGRSGAPLYTALAEINWGLR</sequence>
<dbReference type="GO" id="GO:0004113">
    <property type="term" value="F:2',3'-cyclic-nucleotide 3'-phosphodiesterase activity"/>
    <property type="evidence" value="ECO:0007669"/>
    <property type="project" value="InterPro"/>
</dbReference>
<feature type="active site" description="Proton acceptor" evidence="2">
    <location>
        <position position="145"/>
    </location>
</feature>
<feature type="short sequence motif" description="HXTX 2" evidence="2">
    <location>
        <begin position="145"/>
        <end position="148"/>
    </location>
</feature>
<evidence type="ECO:0000313" key="4">
    <source>
        <dbReference type="Proteomes" id="UP000460157"/>
    </source>
</evidence>
<dbReference type="PANTHER" id="PTHR35561">
    <property type="entry name" value="RNA 2',3'-CYCLIC PHOSPHODIESTERASE"/>
    <property type="match status" value="1"/>
</dbReference>
<keyword evidence="4" id="KW-1185">Reference proteome</keyword>
<dbReference type="EMBL" id="WRPM01000071">
    <property type="protein sequence ID" value="MVT26786.1"/>
    <property type="molecule type" value="Genomic_DNA"/>
</dbReference>
<dbReference type="SUPFAM" id="SSF55144">
    <property type="entry name" value="LigT-like"/>
    <property type="match status" value="1"/>
</dbReference>
<dbReference type="InterPro" id="IPR004175">
    <property type="entry name" value="RNA_CPDase"/>
</dbReference>
<name>A0A7K1UK36_9MICC</name>
<feature type="active site" description="Proton donor" evidence="2">
    <location>
        <position position="50"/>
    </location>
</feature>
<dbReference type="EC" id="3.1.4.58" evidence="2"/>